<comment type="caution">
    <text evidence="2">The sequence shown here is derived from an EMBL/GenBank/DDBJ whole genome shotgun (WGS) entry which is preliminary data.</text>
</comment>
<organism evidence="2 3">
    <name type="scientific">Legionella israelensis</name>
    <dbReference type="NCBI Taxonomy" id="454"/>
    <lineage>
        <taxon>Bacteria</taxon>
        <taxon>Pseudomonadati</taxon>
        <taxon>Pseudomonadota</taxon>
        <taxon>Gammaproteobacteria</taxon>
        <taxon>Legionellales</taxon>
        <taxon>Legionellaceae</taxon>
        <taxon>Legionella</taxon>
    </lineage>
</organism>
<proteinExistence type="predicted"/>
<dbReference type="Gene3D" id="3.40.930.10">
    <property type="entry name" value="Mannitol-specific EII, Chain A"/>
    <property type="match status" value="1"/>
</dbReference>
<dbReference type="PROSITE" id="PS51094">
    <property type="entry name" value="PTS_EIIA_TYPE_2"/>
    <property type="match status" value="1"/>
</dbReference>
<keyword evidence="3" id="KW-1185">Reference proteome</keyword>
<dbReference type="OrthoDB" id="95460at2"/>
<dbReference type="EC" id="2.7.1.-" evidence="2"/>
<dbReference type="InterPro" id="IPR051541">
    <property type="entry name" value="PTS_SugarTrans_NitroReg"/>
</dbReference>
<dbReference type="Proteomes" id="UP000054761">
    <property type="component" value="Unassembled WGS sequence"/>
</dbReference>
<protein>
    <submittedName>
        <fullName evidence="2">Nitrogen regulatory protein</fullName>
        <ecNumber evidence="2">2.7.1.-</ecNumber>
    </submittedName>
</protein>
<sequence length="148" mass="16848">MLFSDFIVPERVYIDTTSFSKTAVLLQASQLLAQSQSSLDTQELFSAFWKREALGSTAIGHGVAIPHIRIDDIIKTYGCFLKLKNPVDFGAEDKQPIDLVLAFMVPSHETQQHLTILANIMDKFKHSDFRNECRNADDEKRLYELLTQ</sequence>
<dbReference type="GO" id="GO:0016740">
    <property type="term" value="F:transferase activity"/>
    <property type="evidence" value="ECO:0007669"/>
    <property type="project" value="UniProtKB-KW"/>
</dbReference>
<gene>
    <name evidence="2" type="primary">ptsN</name>
    <name evidence="2" type="ORF">Lisr_2666</name>
</gene>
<dbReference type="RefSeq" id="WP_058502934.1">
    <property type="nucleotide sequence ID" value="NZ_CAAAJA010000009.1"/>
</dbReference>
<dbReference type="InterPro" id="IPR002178">
    <property type="entry name" value="PTS_EIIA_type-2_dom"/>
</dbReference>
<evidence type="ECO:0000313" key="3">
    <source>
        <dbReference type="Proteomes" id="UP000054761"/>
    </source>
</evidence>
<dbReference type="SUPFAM" id="SSF55804">
    <property type="entry name" value="Phoshotransferase/anion transport protein"/>
    <property type="match status" value="1"/>
</dbReference>
<dbReference type="EMBL" id="LNYH01000149">
    <property type="protein sequence ID" value="KTD14438.1"/>
    <property type="molecule type" value="Genomic_DNA"/>
</dbReference>
<accession>A0A0W0V3M9</accession>
<evidence type="ECO:0000313" key="2">
    <source>
        <dbReference type="EMBL" id="KTD14438.1"/>
    </source>
</evidence>
<evidence type="ECO:0000259" key="1">
    <source>
        <dbReference type="PROSITE" id="PS51094"/>
    </source>
</evidence>
<dbReference type="GO" id="GO:0030295">
    <property type="term" value="F:protein kinase activator activity"/>
    <property type="evidence" value="ECO:0007669"/>
    <property type="project" value="TreeGrafter"/>
</dbReference>
<dbReference type="PANTHER" id="PTHR47738:SF1">
    <property type="entry name" value="NITROGEN REGULATORY PROTEIN"/>
    <property type="match status" value="1"/>
</dbReference>
<dbReference type="PANTHER" id="PTHR47738">
    <property type="entry name" value="PTS SYSTEM FRUCTOSE-LIKE EIIA COMPONENT-RELATED"/>
    <property type="match status" value="1"/>
</dbReference>
<name>A0A0W0V3M9_9GAMM</name>
<dbReference type="PATRIC" id="fig|454.4.peg.2928"/>
<reference evidence="2 3" key="1">
    <citation type="submission" date="2015-11" db="EMBL/GenBank/DDBJ databases">
        <title>Genomic analysis of 38 Legionella species identifies large and diverse effector repertoires.</title>
        <authorList>
            <person name="Burstein D."/>
            <person name="Amaro F."/>
            <person name="Zusman T."/>
            <person name="Lifshitz Z."/>
            <person name="Cohen O."/>
            <person name="Gilbert J.A."/>
            <person name="Pupko T."/>
            <person name="Shuman H.A."/>
            <person name="Segal G."/>
        </authorList>
    </citation>
    <scope>NUCLEOTIDE SEQUENCE [LARGE SCALE GENOMIC DNA]</scope>
    <source>
        <strain evidence="2 3">Bercovier 4</strain>
    </source>
</reference>
<dbReference type="InterPro" id="IPR016152">
    <property type="entry name" value="PTrfase/Anion_transptr"/>
</dbReference>
<feature type="domain" description="PTS EIIA type-2" evidence="1">
    <location>
        <begin position="5"/>
        <end position="148"/>
    </location>
</feature>
<dbReference type="CDD" id="cd00211">
    <property type="entry name" value="PTS_IIA_fru"/>
    <property type="match status" value="1"/>
</dbReference>
<dbReference type="STRING" id="454.Lisr_2666"/>
<keyword evidence="2" id="KW-0808">Transferase</keyword>
<dbReference type="Pfam" id="PF00359">
    <property type="entry name" value="PTS_EIIA_2"/>
    <property type="match status" value="1"/>
</dbReference>
<dbReference type="AlphaFoldDB" id="A0A0W0V3M9"/>